<feature type="chain" id="PRO_5001698550" description="DUF4402 domain-containing protein" evidence="1">
    <location>
        <begin position="25"/>
        <end position="181"/>
    </location>
</feature>
<dbReference type="Pfam" id="PF14352">
    <property type="entry name" value="DUF4402"/>
    <property type="match status" value="1"/>
</dbReference>
<dbReference type="AlphaFoldDB" id="A0A074M7Q3"/>
<name>A0A074M7Q3_ERYLO</name>
<sequence length="181" mass="19463">MYHLKKMIALMGAVLSIWLVPASAAAQQAEPSDAQAFLVTPLSFVKQLDLDFGDIVPGDTPGVITMDSAGNVSVTGGVIHLEGTQQPARFAGFGAFRQTVLINVDANSYILTRNGGTETMVMDTLLIGSQPPIIINTNPRRFRIINPDGFFFFTIAGRLQVPANAVPGTYEGEFAVTLEYE</sequence>
<reference evidence="2 3" key="1">
    <citation type="submission" date="2014-04" db="EMBL/GenBank/DDBJ databases">
        <title>A comprehensive comparison of genomes of Erythrobacter spp. strains.</title>
        <authorList>
            <person name="Zheng Q."/>
        </authorList>
    </citation>
    <scope>NUCLEOTIDE SEQUENCE [LARGE SCALE GENOMIC DNA]</scope>
    <source>
        <strain evidence="2 3">DSM 6997</strain>
    </source>
</reference>
<evidence type="ECO:0008006" key="4">
    <source>
        <dbReference type="Google" id="ProtNLM"/>
    </source>
</evidence>
<dbReference type="Proteomes" id="UP000027647">
    <property type="component" value="Unassembled WGS sequence"/>
</dbReference>
<proteinExistence type="predicted"/>
<keyword evidence="3" id="KW-1185">Reference proteome</keyword>
<gene>
    <name evidence="2" type="ORF">EH31_15055</name>
</gene>
<dbReference type="EMBL" id="JMIW01000007">
    <property type="protein sequence ID" value="KEO88755.1"/>
    <property type="molecule type" value="Genomic_DNA"/>
</dbReference>
<comment type="caution">
    <text evidence="2">The sequence shown here is derived from an EMBL/GenBank/DDBJ whole genome shotgun (WGS) entry which is preliminary data.</text>
</comment>
<accession>A0A074M7Q3</accession>
<evidence type="ECO:0000313" key="2">
    <source>
        <dbReference type="EMBL" id="KEO88755.1"/>
    </source>
</evidence>
<dbReference type="eggNOG" id="ENOG5032THB">
    <property type="taxonomic scope" value="Bacteria"/>
</dbReference>
<keyword evidence="1" id="KW-0732">Signal</keyword>
<evidence type="ECO:0000313" key="3">
    <source>
        <dbReference type="Proteomes" id="UP000027647"/>
    </source>
</evidence>
<organism evidence="2 3">
    <name type="scientific">Erythrobacter longus</name>
    <dbReference type="NCBI Taxonomy" id="1044"/>
    <lineage>
        <taxon>Bacteria</taxon>
        <taxon>Pseudomonadati</taxon>
        <taxon>Pseudomonadota</taxon>
        <taxon>Alphaproteobacteria</taxon>
        <taxon>Sphingomonadales</taxon>
        <taxon>Erythrobacteraceae</taxon>
        <taxon>Erythrobacter/Porphyrobacter group</taxon>
        <taxon>Erythrobacter</taxon>
    </lineage>
</organism>
<dbReference type="STRING" id="1044.EH31_15055"/>
<protein>
    <recommendedName>
        <fullName evidence="4">DUF4402 domain-containing protein</fullName>
    </recommendedName>
</protein>
<feature type="signal peptide" evidence="1">
    <location>
        <begin position="1"/>
        <end position="24"/>
    </location>
</feature>
<dbReference type="InterPro" id="IPR025514">
    <property type="entry name" value="DUF4402"/>
</dbReference>
<evidence type="ECO:0000256" key="1">
    <source>
        <dbReference type="SAM" id="SignalP"/>
    </source>
</evidence>